<keyword evidence="2" id="KW-1185">Reference proteome</keyword>
<dbReference type="EMBL" id="AP015039">
    <property type="protein sequence ID" value="BAT89622.1"/>
    <property type="molecule type" value="Genomic_DNA"/>
</dbReference>
<dbReference type="AlphaFoldDB" id="A0A0S3S9S2"/>
<protein>
    <submittedName>
        <fullName evidence="1">Uncharacterized protein</fullName>
    </submittedName>
</protein>
<evidence type="ECO:0000313" key="2">
    <source>
        <dbReference type="Proteomes" id="UP000291084"/>
    </source>
</evidence>
<reference evidence="1 2" key="1">
    <citation type="journal article" date="2015" name="Sci. Rep.">
        <title>The power of single molecule real-time sequencing technology in the de novo assembly of a eukaryotic genome.</title>
        <authorList>
            <person name="Sakai H."/>
            <person name="Naito K."/>
            <person name="Ogiso-Tanaka E."/>
            <person name="Takahashi Y."/>
            <person name="Iseki K."/>
            <person name="Muto C."/>
            <person name="Satou K."/>
            <person name="Teruya K."/>
            <person name="Shiroma A."/>
            <person name="Shimoji M."/>
            <person name="Hirano T."/>
            <person name="Itoh T."/>
            <person name="Kaga A."/>
            <person name="Tomooka N."/>
        </authorList>
    </citation>
    <scope>NUCLEOTIDE SEQUENCE [LARGE SCALE GENOMIC DNA]</scope>
    <source>
        <strain evidence="2">cv. Shumari</strain>
    </source>
</reference>
<accession>A0A0S3S9S2</accession>
<sequence length="74" mass="8448">MYYKLKSIPRNTNFSNKSPKQIASIKCLSVPTKNGLQTPIVYNSNLVLWGIQILITVPEINPQQNKKQIIIYSD</sequence>
<evidence type="ECO:0000313" key="1">
    <source>
        <dbReference type="EMBL" id="BAT89622.1"/>
    </source>
</evidence>
<dbReference type="Proteomes" id="UP000291084">
    <property type="component" value="Chromosome 6"/>
</dbReference>
<gene>
    <name evidence="1" type="primary">Vigan.06G062000</name>
    <name evidence="1" type="ORF">VIGAN_06062000</name>
</gene>
<proteinExistence type="predicted"/>
<name>A0A0S3S9S2_PHAAN</name>
<organism evidence="1 2">
    <name type="scientific">Vigna angularis var. angularis</name>
    <dbReference type="NCBI Taxonomy" id="157739"/>
    <lineage>
        <taxon>Eukaryota</taxon>
        <taxon>Viridiplantae</taxon>
        <taxon>Streptophyta</taxon>
        <taxon>Embryophyta</taxon>
        <taxon>Tracheophyta</taxon>
        <taxon>Spermatophyta</taxon>
        <taxon>Magnoliopsida</taxon>
        <taxon>eudicotyledons</taxon>
        <taxon>Gunneridae</taxon>
        <taxon>Pentapetalae</taxon>
        <taxon>rosids</taxon>
        <taxon>fabids</taxon>
        <taxon>Fabales</taxon>
        <taxon>Fabaceae</taxon>
        <taxon>Papilionoideae</taxon>
        <taxon>50 kb inversion clade</taxon>
        <taxon>NPAAA clade</taxon>
        <taxon>indigoferoid/millettioid clade</taxon>
        <taxon>Phaseoleae</taxon>
        <taxon>Vigna</taxon>
    </lineage>
</organism>